<reference evidence="1 2" key="1">
    <citation type="submission" date="2020-03" db="EMBL/GenBank/DDBJ databases">
        <authorList>
            <person name="Kim M.K."/>
        </authorList>
    </citation>
    <scope>NUCLEOTIDE SEQUENCE [LARGE SCALE GENOMIC DNA]</scope>
    <source>
        <strain evidence="1 2">BT328</strain>
    </source>
</reference>
<organism evidence="1 2">
    <name type="scientific">Spirosoma aureum</name>
    <dbReference type="NCBI Taxonomy" id="2692134"/>
    <lineage>
        <taxon>Bacteria</taxon>
        <taxon>Pseudomonadati</taxon>
        <taxon>Bacteroidota</taxon>
        <taxon>Cytophagia</taxon>
        <taxon>Cytophagales</taxon>
        <taxon>Cytophagaceae</taxon>
        <taxon>Spirosoma</taxon>
    </lineage>
</organism>
<sequence>MTDLLFDGANNPAGNFLVRFVPVVGVAILPTPAPSGPNAGSIGSPTFVTGYRWFTAYGTDETKSIEEEQKLDDNGSVWAIAIQAWLPGDSAQRRLQLAEMVRHRFLVAVEDNIGLVRVFGTKVESLQFTYRFQVDKQMGGRRGYLISFSGSSTSPAPILL</sequence>
<accession>A0A6G9AWF2</accession>
<gene>
    <name evidence="1" type="ORF">G8759_31255</name>
</gene>
<dbReference type="RefSeq" id="WP_167217035.1">
    <property type="nucleotide sequence ID" value="NZ_CP050063.1"/>
</dbReference>
<name>A0A6G9AWF2_9BACT</name>
<protein>
    <recommendedName>
        <fullName evidence="3">Phage tail protein</fullName>
    </recommendedName>
</protein>
<dbReference type="AlphaFoldDB" id="A0A6G9AWF2"/>
<proteinExistence type="predicted"/>
<evidence type="ECO:0008006" key="3">
    <source>
        <dbReference type="Google" id="ProtNLM"/>
    </source>
</evidence>
<evidence type="ECO:0000313" key="1">
    <source>
        <dbReference type="EMBL" id="QIP16802.1"/>
    </source>
</evidence>
<dbReference type="EMBL" id="CP050063">
    <property type="protein sequence ID" value="QIP16802.1"/>
    <property type="molecule type" value="Genomic_DNA"/>
</dbReference>
<dbReference type="Proteomes" id="UP000501802">
    <property type="component" value="Chromosome"/>
</dbReference>
<keyword evidence="2" id="KW-1185">Reference proteome</keyword>
<dbReference type="KEGG" id="spib:G8759_31255"/>
<evidence type="ECO:0000313" key="2">
    <source>
        <dbReference type="Proteomes" id="UP000501802"/>
    </source>
</evidence>